<dbReference type="Pfam" id="PF20945">
    <property type="entry name" value="RMP1"/>
    <property type="match status" value="2"/>
</dbReference>
<accession>A0A3S4AU07</accession>
<dbReference type="CDD" id="cd22573">
    <property type="entry name" value="RMP1_RBD"/>
    <property type="match status" value="1"/>
</dbReference>
<feature type="compositionally biased region" description="Basic residues" evidence="2">
    <location>
        <begin position="279"/>
        <end position="292"/>
    </location>
</feature>
<organism evidence="4 5">
    <name type="scientific">Thermothielavioides terrestris</name>
    <dbReference type="NCBI Taxonomy" id="2587410"/>
    <lineage>
        <taxon>Eukaryota</taxon>
        <taxon>Fungi</taxon>
        <taxon>Dikarya</taxon>
        <taxon>Ascomycota</taxon>
        <taxon>Pezizomycotina</taxon>
        <taxon>Sordariomycetes</taxon>
        <taxon>Sordariomycetidae</taxon>
        <taxon>Sordariales</taxon>
        <taxon>Chaetomiaceae</taxon>
        <taxon>Thermothielavioides</taxon>
    </lineage>
</organism>
<dbReference type="GO" id="GO:0000294">
    <property type="term" value="P:nuclear-transcribed mRNA catabolic process, RNase MRP-dependent"/>
    <property type="evidence" value="ECO:0007669"/>
    <property type="project" value="TreeGrafter"/>
</dbReference>
<feature type="region of interest" description="Disordered" evidence="2">
    <location>
        <begin position="103"/>
        <end position="122"/>
    </location>
</feature>
<reference evidence="4 5" key="1">
    <citation type="submission" date="2018-04" db="EMBL/GenBank/DDBJ databases">
        <authorList>
            <person name="Huttner S."/>
            <person name="Dainat J."/>
        </authorList>
    </citation>
    <scope>NUCLEOTIDE SEQUENCE [LARGE SCALE GENOMIC DNA]</scope>
</reference>
<dbReference type="AlphaFoldDB" id="A0A3S4AU07"/>
<evidence type="ECO:0000259" key="3">
    <source>
        <dbReference type="Pfam" id="PF20945"/>
    </source>
</evidence>
<dbReference type="GO" id="GO:0000466">
    <property type="term" value="P:maturation of 5.8S rRNA from tricistronic rRNA transcript (SSU-rRNA, 5.8S rRNA, LSU-rRNA)"/>
    <property type="evidence" value="ECO:0007669"/>
    <property type="project" value="TreeGrafter"/>
</dbReference>
<evidence type="ECO:0000313" key="4">
    <source>
        <dbReference type="EMBL" id="SPQ26053.1"/>
    </source>
</evidence>
<dbReference type="PANTHER" id="PTHR37792:SF1">
    <property type="entry name" value="RIBONUCLEASE MRP PROTEIN SUBUNIT RMP1"/>
    <property type="match status" value="1"/>
</dbReference>
<feature type="compositionally biased region" description="Basic and acidic residues" evidence="2">
    <location>
        <begin position="108"/>
        <end position="118"/>
    </location>
</feature>
<sequence length="304" mass="33346">MSLPPQPGAHETPPTLDPAALNAAIASLAPALELLERFHHRNKNQHRLSKWWAQADMLRRHVRKMLRELEDGVAEAERVARANERRRARERERERVSLLKGVLGKAGEPPRRGGRGDGEDGNGVVRKRAEYLRWRLGPGAYLAFTQLTADRQFAHLGLMLLGILAQVDTAVAPFAPPPPKDTTTLVESDEPELGGKAPIFSAADDQGPDTDMGVAVSREETTAPLTGKNNKRPRTEPEEGRRLRAAGRGGGGERGEEGGGGGGDEFDDIFAGLDDDKKRNPKPQKKKTKKRRKGDEFDDIFSGL</sequence>
<feature type="domain" description="RNase MRP protein 1 RNA binding" evidence="3">
    <location>
        <begin position="126"/>
        <end position="166"/>
    </location>
</feature>
<dbReference type="PANTHER" id="PTHR37792">
    <property type="entry name" value="RIBONUCLEASE MRP PROTEIN SUBUNIT RMP1"/>
    <property type="match status" value="1"/>
</dbReference>
<evidence type="ECO:0000256" key="1">
    <source>
        <dbReference type="SAM" id="Coils"/>
    </source>
</evidence>
<evidence type="ECO:0000313" key="5">
    <source>
        <dbReference type="Proteomes" id="UP000289323"/>
    </source>
</evidence>
<dbReference type="EMBL" id="OUUZ01000016">
    <property type="protein sequence ID" value="SPQ26053.1"/>
    <property type="molecule type" value="Genomic_DNA"/>
</dbReference>
<feature type="compositionally biased region" description="Basic and acidic residues" evidence="2">
    <location>
        <begin position="233"/>
        <end position="242"/>
    </location>
</feature>
<dbReference type="GO" id="GO:0000172">
    <property type="term" value="C:ribonuclease MRP complex"/>
    <property type="evidence" value="ECO:0007669"/>
    <property type="project" value="InterPro"/>
</dbReference>
<dbReference type="GO" id="GO:0042134">
    <property type="term" value="F:rRNA primary transcript binding"/>
    <property type="evidence" value="ECO:0007669"/>
    <property type="project" value="InterPro"/>
</dbReference>
<dbReference type="InterPro" id="IPR047204">
    <property type="entry name" value="RMP1_RBD"/>
</dbReference>
<feature type="coiled-coil region" evidence="1">
    <location>
        <begin position="59"/>
        <end position="93"/>
    </location>
</feature>
<dbReference type="InterPro" id="IPR047205">
    <property type="entry name" value="RMP1"/>
</dbReference>
<name>A0A3S4AU07_9PEZI</name>
<dbReference type="Proteomes" id="UP000289323">
    <property type="component" value="Unassembled WGS sequence"/>
</dbReference>
<proteinExistence type="predicted"/>
<feature type="region of interest" description="Disordered" evidence="2">
    <location>
        <begin position="175"/>
        <end position="304"/>
    </location>
</feature>
<protein>
    <submittedName>
        <fullName evidence="4">78fcb27a-5d60-44fc-b333-5564f66bbda6</fullName>
    </submittedName>
</protein>
<gene>
    <name evidence="4" type="ORF">TT172_LOCUS8472</name>
</gene>
<keyword evidence="1" id="KW-0175">Coiled coil</keyword>
<feature type="domain" description="RNase MRP protein 1 RNA binding" evidence="3">
    <location>
        <begin position="34"/>
        <end position="93"/>
    </location>
</feature>
<evidence type="ECO:0000256" key="2">
    <source>
        <dbReference type="SAM" id="MobiDB-lite"/>
    </source>
</evidence>